<gene>
    <name evidence="2" type="ORF">AAIG11_17590</name>
</gene>
<protein>
    <submittedName>
        <fullName evidence="2">Uncharacterized protein</fullName>
    </submittedName>
</protein>
<keyword evidence="1" id="KW-1133">Transmembrane helix</keyword>
<organism evidence="2 3">
    <name type="scientific">Anoxynatronum sibiricum</name>
    <dbReference type="NCBI Taxonomy" id="210623"/>
    <lineage>
        <taxon>Bacteria</taxon>
        <taxon>Bacillati</taxon>
        <taxon>Bacillota</taxon>
        <taxon>Clostridia</taxon>
        <taxon>Eubacteriales</taxon>
        <taxon>Clostridiaceae</taxon>
        <taxon>Anoxynatronum</taxon>
    </lineage>
</organism>
<comment type="caution">
    <text evidence="2">The sequence shown here is derived from an EMBL/GenBank/DDBJ whole genome shotgun (WGS) entry which is preliminary data.</text>
</comment>
<feature type="transmembrane region" description="Helical" evidence="1">
    <location>
        <begin position="12"/>
        <end position="32"/>
    </location>
</feature>
<accession>A0ABU9W1Q7</accession>
<dbReference type="Proteomes" id="UP001407405">
    <property type="component" value="Unassembled WGS sequence"/>
</dbReference>
<name>A0ABU9W1Q7_9CLOT</name>
<evidence type="ECO:0000256" key="1">
    <source>
        <dbReference type="SAM" id="Phobius"/>
    </source>
</evidence>
<keyword evidence="1" id="KW-0812">Transmembrane</keyword>
<feature type="transmembrane region" description="Helical" evidence="1">
    <location>
        <begin position="38"/>
        <end position="61"/>
    </location>
</feature>
<proteinExistence type="predicted"/>
<keyword evidence="3" id="KW-1185">Reference proteome</keyword>
<reference evidence="2 3" key="1">
    <citation type="submission" date="2024-04" db="EMBL/GenBank/DDBJ databases">
        <title>Genome sequencing and metabolic network reconstruction of aminoacids and betaine degradation by Anoxynatronum sibiricum.</title>
        <authorList>
            <person name="Detkova E.N."/>
            <person name="Boltjanskaja Y.V."/>
            <person name="Mardanov A.V."/>
            <person name="Kevbrin V."/>
        </authorList>
    </citation>
    <scope>NUCLEOTIDE SEQUENCE [LARGE SCALE GENOMIC DNA]</scope>
    <source>
        <strain evidence="2 3">Z-7981</strain>
    </source>
</reference>
<evidence type="ECO:0000313" key="2">
    <source>
        <dbReference type="EMBL" id="MEN1762289.1"/>
    </source>
</evidence>
<sequence length="70" mass="7407">MGIGYTKKSVPTTIISAVLLASLYSNIAFVNIDNAAGADLFLMIFMGITITAGSITTTVLIKKVNHMEAE</sequence>
<dbReference type="EMBL" id="JBCITM010000043">
    <property type="protein sequence ID" value="MEN1762289.1"/>
    <property type="molecule type" value="Genomic_DNA"/>
</dbReference>
<evidence type="ECO:0000313" key="3">
    <source>
        <dbReference type="Proteomes" id="UP001407405"/>
    </source>
</evidence>
<keyword evidence="1" id="KW-0472">Membrane</keyword>